<dbReference type="InterPro" id="IPR036259">
    <property type="entry name" value="MFS_trans_sf"/>
</dbReference>
<dbReference type="Pfam" id="PF05977">
    <property type="entry name" value="MFS_3"/>
    <property type="match status" value="1"/>
</dbReference>
<dbReference type="PANTHER" id="PTHR23513:SF11">
    <property type="entry name" value="STAPHYLOFERRIN A TRANSPORTER"/>
    <property type="match status" value="1"/>
</dbReference>
<dbReference type="EMBL" id="QAOL01000035">
    <property type="protein sequence ID" value="PTQ80914.1"/>
    <property type="molecule type" value="Genomic_DNA"/>
</dbReference>
<dbReference type="GO" id="GO:0005886">
    <property type="term" value="C:plasma membrane"/>
    <property type="evidence" value="ECO:0007669"/>
    <property type="project" value="UniProtKB-SubCell"/>
</dbReference>
<accession>A0A2T5IAS7</accession>
<evidence type="ECO:0000313" key="9">
    <source>
        <dbReference type="Proteomes" id="UP000244110"/>
    </source>
</evidence>
<dbReference type="SUPFAM" id="SSF103473">
    <property type="entry name" value="MFS general substrate transporter"/>
    <property type="match status" value="1"/>
</dbReference>
<sequence length="124" mass="13850">MMMPVWAAITPELVPRNELQSAIALNSLGINVARTIGPALAGIIVSFAGTGAVFVLNALTYFLVNFTLFLWQREAISELPSERFFSALRFGFRFARHAPDLLAAIIRGFGFFYSRVRPGLYYRC</sequence>
<keyword evidence="3" id="KW-1003">Cell membrane</keyword>
<keyword evidence="2" id="KW-0813">Transport</keyword>
<comment type="caution">
    <text evidence="8">The sequence shown here is derived from an EMBL/GenBank/DDBJ whole genome shotgun (WGS) entry which is preliminary data.</text>
</comment>
<proteinExistence type="predicted"/>
<protein>
    <submittedName>
        <fullName evidence="8">Transmembrane secretion effector</fullName>
    </submittedName>
</protein>
<evidence type="ECO:0000256" key="1">
    <source>
        <dbReference type="ARBA" id="ARBA00004651"/>
    </source>
</evidence>
<keyword evidence="4 7" id="KW-0812">Transmembrane</keyword>
<keyword evidence="5 7" id="KW-1133">Transmembrane helix</keyword>
<evidence type="ECO:0000256" key="3">
    <source>
        <dbReference type="ARBA" id="ARBA00022475"/>
    </source>
</evidence>
<comment type="subcellular location">
    <subcellularLocation>
        <location evidence="1">Cell membrane</location>
        <topology evidence="1">Multi-pass membrane protein</topology>
    </subcellularLocation>
</comment>
<gene>
    <name evidence="8" type="ORF">C8R28_103516</name>
</gene>
<feature type="transmembrane region" description="Helical" evidence="7">
    <location>
        <begin position="39"/>
        <end position="64"/>
    </location>
</feature>
<name>A0A2T5IAS7_9PROT</name>
<evidence type="ECO:0000256" key="5">
    <source>
        <dbReference type="ARBA" id="ARBA00022989"/>
    </source>
</evidence>
<dbReference type="Gene3D" id="1.20.1250.20">
    <property type="entry name" value="MFS general substrate transporter like domains"/>
    <property type="match status" value="1"/>
</dbReference>
<dbReference type="InterPro" id="IPR010290">
    <property type="entry name" value="TM_effector"/>
</dbReference>
<evidence type="ECO:0000256" key="2">
    <source>
        <dbReference type="ARBA" id="ARBA00022448"/>
    </source>
</evidence>
<evidence type="ECO:0000256" key="6">
    <source>
        <dbReference type="ARBA" id="ARBA00023136"/>
    </source>
</evidence>
<dbReference type="AlphaFoldDB" id="A0A2T5IAS7"/>
<evidence type="ECO:0000313" key="8">
    <source>
        <dbReference type="EMBL" id="PTQ80914.1"/>
    </source>
</evidence>
<dbReference type="PANTHER" id="PTHR23513">
    <property type="entry name" value="INTEGRAL MEMBRANE EFFLUX PROTEIN-RELATED"/>
    <property type="match status" value="1"/>
</dbReference>
<organism evidence="8 9">
    <name type="scientific">Nitrosomonas ureae</name>
    <dbReference type="NCBI Taxonomy" id="44577"/>
    <lineage>
        <taxon>Bacteria</taxon>
        <taxon>Pseudomonadati</taxon>
        <taxon>Pseudomonadota</taxon>
        <taxon>Betaproteobacteria</taxon>
        <taxon>Nitrosomonadales</taxon>
        <taxon>Nitrosomonadaceae</taxon>
        <taxon>Nitrosomonas</taxon>
    </lineage>
</organism>
<reference evidence="8 9" key="1">
    <citation type="submission" date="2018-04" db="EMBL/GenBank/DDBJ databases">
        <title>Active sludge and wastewater microbial communities from Klosterneuburg, Austria.</title>
        <authorList>
            <person name="Wagner M."/>
        </authorList>
    </citation>
    <scope>NUCLEOTIDE SEQUENCE [LARGE SCALE GENOMIC DNA]</scope>
    <source>
        <strain evidence="8 9">Nm4</strain>
    </source>
</reference>
<dbReference type="Proteomes" id="UP000244110">
    <property type="component" value="Unassembled WGS sequence"/>
</dbReference>
<keyword evidence="6 7" id="KW-0472">Membrane</keyword>
<evidence type="ECO:0000256" key="7">
    <source>
        <dbReference type="SAM" id="Phobius"/>
    </source>
</evidence>
<evidence type="ECO:0000256" key="4">
    <source>
        <dbReference type="ARBA" id="ARBA00022692"/>
    </source>
</evidence>